<feature type="transmembrane region" description="Helical" evidence="7">
    <location>
        <begin position="158"/>
        <end position="175"/>
    </location>
</feature>
<dbReference type="Gene3D" id="1.20.1560.10">
    <property type="entry name" value="ABC transporter type 1, transmembrane domain"/>
    <property type="match status" value="1"/>
</dbReference>
<keyword evidence="4 10" id="KW-0067">ATP-binding</keyword>
<organism evidence="10 11">
    <name type="scientific">Herbidospora galbida</name>
    <dbReference type="NCBI Taxonomy" id="2575442"/>
    <lineage>
        <taxon>Bacteria</taxon>
        <taxon>Bacillati</taxon>
        <taxon>Actinomycetota</taxon>
        <taxon>Actinomycetes</taxon>
        <taxon>Streptosporangiales</taxon>
        <taxon>Streptosporangiaceae</taxon>
        <taxon>Herbidospora</taxon>
    </lineage>
</organism>
<dbReference type="SUPFAM" id="SSF90123">
    <property type="entry name" value="ABC transporter transmembrane region"/>
    <property type="match status" value="1"/>
</dbReference>
<evidence type="ECO:0000259" key="9">
    <source>
        <dbReference type="PROSITE" id="PS50929"/>
    </source>
</evidence>
<dbReference type="GO" id="GO:0016887">
    <property type="term" value="F:ATP hydrolysis activity"/>
    <property type="evidence" value="ECO:0007669"/>
    <property type="project" value="InterPro"/>
</dbReference>
<dbReference type="OrthoDB" id="9806127at2"/>
<feature type="domain" description="ABC transporter" evidence="8">
    <location>
        <begin position="304"/>
        <end position="548"/>
    </location>
</feature>
<keyword evidence="5 7" id="KW-1133">Transmembrane helix</keyword>
<keyword evidence="11" id="KW-1185">Reference proteome</keyword>
<accession>A0A4V5V0H3</accession>
<feature type="transmembrane region" description="Helical" evidence="7">
    <location>
        <begin position="125"/>
        <end position="152"/>
    </location>
</feature>
<dbReference type="InterPro" id="IPR011527">
    <property type="entry name" value="ABC1_TM_dom"/>
</dbReference>
<sequence length="554" mass="57468">MPRTPAARLLIETVTANPAWSVVLLLLDLSRSAAALALPALLAAAVDAQTTGGDLGTVGRLAGLVAVLILLDIASLLVSPWHVNTLVLGLRRDLLGHVLRLGVRERAAFSTGDLTTRLLTNTGEVASVVPLAAGWIGSLLMSGGALVALFLIDWRLCVAFAVGAPIVTLIIRFFVGRASPLMTDYMTVQGSIAGRLTEVLTGLRSVRAAGAEGREIDRILTGLPELHRAGRASWLLQGRMNLHASLVLPLIQVAVVATAGYTLLAGSLTPGQFTAATAYAGMAFGLFNQANAFMALAQARAGARRLAEVLTVGATARGTRELPAGPGELTFRGVCGPGRYADLTIPGGAMAAVVGESGAGKSTLLMLAGRLLDPEEGEVRLDGVPLRDLSPPALAGAVSWAFERPAYLPGTVADAIGFGSGGGAEEAARLARADTFVRRLPAGYATPCADAPLSGGERQRLGLARALARPARLLLLDDAVSSVDSVTELHISRALAAHPATRLVATHRASLAARADLVIWLDGTGIRAVAPHADLLEQADYRGLFGAEREPIHV</sequence>
<dbReference type="SUPFAM" id="SSF52540">
    <property type="entry name" value="P-loop containing nucleoside triphosphate hydrolases"/>
    <property type="match status" value="1"/>
</dbReference>
<evidence type="ECO:0000256" key="2">
    <source>
        <dbReference type="ARBA" id="ARBA00022692"/>
    </source>
</evidence>
<dbReference type="PROSITE" id="PS00211">
    <property type="entry name" value="ABC_TRANSPORTER_1"/>
    <property type="match status" value="1"/>
</dbReference>
<evidence type="ECO:0000256" key="6">
    <source>
        <dbReference type="ARBA" id="ARBA00023136"/>
    </source>
</evidence>
<gene>
    <name evidence="10" type="ORF">FDA94_19650</name>
</gene>
<proteinExistence type="predicted"/>
<dbReference type="PROSITE" id="PS50929">
    <property type="entry name" value="ABC_TM1F"/>
    <property type="match status" value="1"/>
</dbReference>
<evidence type="ECO:0000256" key="4">
    <source>
        <dbReference type="ARBA" id="ARBA00022840"/>
    </source>
</evidence>
<keyword evidence="2 7" id="KW-0812">Transmembrane</keyword>
<reference evidence="10 11" key="1">
    <citation type="submission" date="2019-04" db="EMBL/GenBank/DDBJ databases">
        <title>Herbidospora sp. NEAU-GS14.nov., a novel actinomycete isolated from soil.</title>
        <authorList>
            <person name="Han L."/>
        </authorList>
    </citation>
    <scope>NUCLEOTIDE SEQUENCE [LARGE SCALE GENOMIC DNA]</scope>
    <source>
        <strain evidence="10 11">NEAU-GS14</strain>
    </source>
</reference>
<dbReference type="PROSITE" id="PS50893">
    <property type="entry name" value="ABC_TRANSPORTER_2"/>
    <property type="match status" value="1"/>
</dbReference>
<name>A0A4V5V0H3_9ACTN</name>
<dbReference type="AlphaFoldDB" id="A0A4V5V0H3"/>
<dbReference type="GO" id="GO:0005886">
    <property type="term" value="C:plasma membrane"/>
    <property type="evidence" value="ECO:0007669"/>
    <property type="project" value="UniProtKB-SubCell"/>
</dbReference>
<dbReference type="InterPro" id="IPR003439">
    <property type="entry name" value="ABC_transporter-like_ATP-bd"/>
</dbReference>
<evidence type="ECO:0000256" key="3">
    <source>
        <dbReference type="ARBA" id="ARBA00022741"/>
    </source>
</evidence>
<dbReference type="InterPro" id="IPR039421">
    <property type="entry name" value="Type_1_exporter"/>
</dbReference>
<dbReference type="InterPro" id="IPR003593">
    <property type="entry name" value="AAA+_ATPase"/>
</dbReference>
<dbReference type="GO" id="GO:0034040">
    <property type="term" value="F:ATPase-coupled lipid transmembrane transporter activity"/>
    <property type="evidence" value="ECO:0007669"/>
    <property type="project" value="TreeGrafter"/>
</dbReference>
<dbReference type="EMBL" id="SZQA01000018">
    <property type="protein sequence ID" value="TKK87003.1"/>
    <property type="molecule type" value="Genomic_DNA"/>
</dbReference>
<feature type="transmembrane region" description="Helical" evidence="7">
    <location>
        <begin position="61"/>
        <end position="83"/>
    </location>
</feature>
<dbReference type="PANTHER" id="PTHR24221">
    <property type="entry name" value="ATP-BINDING CASSETTE SUB-FAMILY B"/>
    <property type="match status" value="1"/>
</dbReference>
<feature type="domain" description="ABC transmembrane type-1" evidence="9">
    <location>
        <begin position="32"/>
        <end position="299"/>
    </location>
</feature>
<dbReference type="GO" id="GO:0140359">
    <property type="term" value="F:ABC-type transporter activity"/>
    <property type="evidence" value="ECO:0007669"/>
    <property type="project" value="InterPro"/>
</dbReference>
<evidence type="ECO:0000259" key="8">
    <source>
        <dbReference type="PROSITE" id="PS50893"/>
    </source>
</evidence>
<dbReference type="Proteomes" id="UP000308705">
    <property type="component" value="Unassembled WGS sequence"/>
</dbReference>
<comment type="subcellular location">
    <subcellularLocation>
        <location evidence="1">Cell membrane</location>
        <topology evidence="1">Multi-pass membrane protein</topology>
    </subcellularLocation>
</comment>
<dbReference type="InterPro" id="IPR017871">
    <property type="entry name" value="ABC_transporter-like_CS"/>
</dbReference>
<dbReference type="Pfam" id="PF00005">
    <property type="entry name" value="ABC_tran"/>
    <property type="match status" value="1"/>
</dbReference>
<protein>
    <submittedName>
        <fullName evidence="10">ABC transporter ATP-binding protein</fullName>
    </submittedName>
</protein>
<evidence type="ECO:0000313" key="11">
    <source>
        <dbReference type="Proteomes" id="UP000308705"/>
    </source>
</evidence>
<comment type="caution">
    <text evidence="10">The sequence shown here is derived from an EMBL/GenBank/DDBJ whole genome shotgun (WGS) entry which is preliminary data.</text>
</comment>
<keyword evidence="6 7" id="KW-0472">Membrane</keyword>
<evidence type="ECO:0000256" key="5">
    <source>
        <dbReference type="ARBA" id="ARBA00022989"/>
    </source>
</evidence>
<keyword evidence="3" id="KW-0547">Nucleotide-binding</keyword>
<feature type="transmembrane region" description="Helical" evidence="7">
    <location>
        <begin position="246"/>
        <end position="264"/>
    </location>
</feature>
<evidence type="ECO:0000313" key="10">
    <source>
        <dbReference type="EMBL" id="TKK87003.1"/>
    </source>
</evidence>
<feature type="transmembrane region" description="Helical" evidence="7">
    <location>
        <begin position="276"/>
        <end position="297"/>
    </location>
</feature>
<dbReference type="InterPro" id="IPR036640">
    <property type="entry name" value="ABC1_TM_sf"/>
</dbReference>
<dbReference type="PANTHER" id="PTHR24221:SF654">
    <property type="entry name" value="ATP-BINDING CASSETTE SUB-FAMILY B MEMBER 6"/>
    <property type="match status" value="1"/>
</dbReference>
<evidence type="ECO:0000256" key="1">
    <source>
        <dbReference type="ARBA" id="ARBA00004651"/>
    </source>
</evidence>
<dbReference type="InterPro" id="IPR027417">
    <property type="entry name" value="P-loop_NTPase"/>
</dbReference>
<dbReference type="GO" id="GO:0005524">
    <property type="term" value="F:ATP binding"/>
    <property type="evidence" value="ECO:0007669"/>
    <property type="project" value="UniProtKB-KW"/>
</dbReference>
<dbReference type="SMART" id="SM00382">
    <property type="entry name" value="AAA"/>
    <property type="match status" value="1"/>
</dbReference>
<dbReference type="RefSeq" id="WP_137248527.1">
    <property type="nucleotide sequence ID" value="NZ_SZQA01000018.1"/>
</dbReference>
<dbReference type="Gene3D" id="3.40.50.300">
    <property type="entry name" value="P-loop containing nucleotide triphosphate hydrolases"/>
    <property type="match status" value="1"/>
</dbReference>
<dbReference type="Pfam" id="PF00664">
    <property type="entry name" value="ABC_membrane"/>
    <property type="match status" value="1"/>
</dbReference>
<evidence type="ECO:0000256" key="7">
    <source>
        <dbReference type="SAM" id="Phobius"/>
    </source>
</evidence>
<dbReference type="CDD" id="cd07346">
    <property type="entry name" value="ABC_6TM_exporters"/>
    <property type="match status" value="1"/>
</dbReference>